<accession>A0ABN2SNN0</accession>
<dbReference type="CDD" id="cd09727">
    <property type="entry name" value="Cas6_I-E"/>
    <property type="match status" value="1"/>
</dbReference>
<organism evidence="2 3">
    <name type="scientific">Nocardiopsis rhodophaea</name>
    <dbReference type="NCBI Taxonomy" id="280238"/>
    <lineage>
        <taxon>Bacteria</taxon>
        <taxon>Bacillati</taxon>
        <taxon>Actinomycetota</taxon>
        <taxon>Actinomycetes</taxon>
        <taxon>Streptosporangiales</taxon>
        <taxon>Nocardiopsidaceae</taxon>
        <taxon>Nocardiopsis</taxon>
    </lineage>
</organism>
<dbReference type="InterPro" id="IPR010179">
    <property type="entry name" value="CRISPR-assoc_prot_Cse3"/>
</dbReference>
<sequence length="218" mass="23906">MLPDQLWLTHALLPAHEADRLVHSASAMHRRVMAMFPDHLGDQPRQAAGVLYRVEPEKQGARLLVQSRIAPNLSGLPHARTLSLLPLLEQLTPGAIVHYRIAANPTKAVRTPDSPKRRGKRTALHGAEAETWWRTKAEQIGLLPGSVTARPHDLASDPAARNGTRNQDRDKRIVNHGIRFDGVAKVEDPKRLLPAVVEGIGRGRSYGLGLLSLAPPGR</sequence>
<dbReference type="Gene3D" id="3.30.70.1200">
    <property type="entry name" value="Crispr-associated protein, domain 1"/>
    <property type="match status" value="1"/>
</dbReference>
<evidence type="ECO:0000313" key="2">
    <source>
        <dbReference type="EMBL" id="GAA1989719.1"/>
    </source>
</evidence>
<proteinExistence type="predicted"/>
<feature type="region of interest" description="Disordered" evidence="1">
    <location>
        <begin position="107"/>
        <end position="126"/>
    </location>
</feature>
<comment type="caution">
    <text evidence="2">The sequence shown here is derived from an EMBL/GenBank/DDBJ whole genome shotgun (WGS) entry which is preliminary data.</text>
</comment>
<dbReference type="RefSeq" id="WP_344160966.1">
    <property type="nucleotide sequence ID" value="NZ_BAAAPC010000005.1"/>
</dbReference>
<dbReference type="SUPFAM" id="SSF117987">
    <property type="entry name" value="CRISPR-associated protein"/>
    <property type="match status" value="2"/>
</dbReference>
<dbReference type="Gene3D" id="3.30.70.1210">
    <property type="entry name" value="Crispr-associated protein, domain 2"/>
    <property type="match status" value="1"/>
</dbReference>
<evidence type="ECO:0000256" key="1">
    <source>
        <dbReference type="SAM" id="MobiDB-lite"/>
    </source>
</evidence>
<protein>
    <submittedName>
        <fullName evidence="2">Type I-E CRISPR-associated protein Cas6/Cse3/CasE</fullName>
    </submittedName>
</protein>
<dbReference type="Pfam" id="PF08798">
    <property type="entry name" value="CRISPR_assoc"/>
    <property type="match status" value="1"/>
</dbReference>
<keyword evidence="3" id="KW-1185">Reference proteome</keyword>
<name>A0ABN2SNN0_9ACTN</name>
<dbReference type="Proteomes" id="UP001501585">
    <property type="component" value="Unassembled WGS sequence"/>
</dbReference>
<gene>
    <name evidence="2" type="primary">cas6e_1</name>
    <name evidence="2" type="ORF">GCM10009799_14330</name>
</gene>
<dbReference type="SMART" id="SM01101">
    <property type="entry name" value="CRISPR_assoc"/>
    <property type="match status" value="1"/>
</dbReference>
<reference evidence="2 3" key="1">
    <citation type="journal article" date="2019" name="Int. J. Syst. Evol. Microbiol.">
        <title>The Global Catalogue of Microorganisms (GCM) 10K type strain sequencing project: providing services to taxonomists for standard genome sequencing and annotation.</title>
        <authorList>
            <consortium name="The Broad Institute Genomics Platform"/>
            <consortium name="The Broad Institute Genome Sequencing Center for Infectious Disease"/>
            <person name="Wu L."/>
            <person name="Ma J."/>
        </authorList>
    </citation>
    <scope>NUCLEOTIDE SEQUENCE [LARGE SCALE GENOMIC DNA]</scope>
    <source>
        <strain evidence="2 3">JCM 15313</strain>
    </source>
</reference>
<feature type="region of interest" description="Disordered" evidence="1">
    <location>
        <begin position="147"/>
        <end position="173"/>
    </location>
</feature>
<evidence type="ECO:0000313" key="3">
    <source>
        <dbReference type="Proteomes" id="UP001501585"/>
    </source>
</evidence>
<dbReference type="NCBIfam" id="TIGR01907">
    <property type="entry name" value="casE_Cse3"/>
    <property type="match status" value="1"/>
</dbReference>
<dbReference type="EMBL" id="BAAAPC010000005">
    <property type="protein sequence ID" value="GAA1989719.1"/>
    <property type="molecule type" value="Genomic_DNA"/>
</dbReference>